<accession>A0A371X008</accession>
<evidence type="ECO:0000313" key="3">
    <source>
        <dbReference type="Proteomes" id="UP000264310"/>
    </source>
</evidence>
<sequence>MRPILVPLTAIGLLAATSAHSQDDFLEDGGGITSGYDIGLDREDDVLLGGPDIGRDGGRADGEFLGDGGGITNDTEIFTSEREEFLEDGGGITTSPNRAGVVPGRFFDGDRGLAPSRSGGWRVASTRNRAVLTTNGSIVAVSLRGTTDTLETDTALRDARAGRYANPGPKVIDVESERLDRRPYPPSGLDVIVTGGGSKIIRISPDY</sequence>
<feature type="chain" id="PRO_5016901662" evidence="1">
    <location>
        <begin position="22"/>
        <end position="207"/>
    </location>
</feature>
<keyword evidence="1" id="KW-0732">Signal</keyword>
<dbReference type="AlphaFoldDB" id="A0A371X008"/>
<dbReference type="Proteomes" id="UP000264310">
    <property type="component" value="Unassembled WGS sequence"/>
</dbReference>
<reference evidence="2 3" key="1">
    <citation type="submission" date="2018-08" db="EMBL/GenBank/DDBJ databases">
        <title>Fulvimarina sp. 85, whole genome shotgun sequence.</title>
        <authorList>
            <person name="Tuo L."/>
        </authorList>
    </citation>
    <scope>NUCLEOTIDE SEQUENCE [LARGE SCALE GENOMIC DNA]</scope>
    <source>
        <strain evidence="2 3">85</strain>
    </source>
</reference>
<name>A0A371X008_9HYPH</name>
<keyword evidence="3" id="KW-1185">Reference proteome</keyword>
<evidence type="ECO:0000256" key="1">
    <source>
        <dbReference type="SAM" id="SignalP"/>
    </source>
</evidence>
<organism evidence="2 3">
    <name type="scientific">Fulvimarina endophytica</name>
    <dbReference type="NCBI Taxonomy" id="2293836"/>
    <lineage>
        <taxon>Bacteria</taxon>
        <taxon>Pseudomonadati</taxon>
        <taxon>Pseudomonadota</taxon>
        <taxon>Alphaproteobacteria</taxon>
        <taxon>Hyphomicrobiales</taxon>
        <taxon>Aurantimonadaceae</taxon>
        <taxon>Fulvimarina</taxon>
    </lineage>
</organism>
<dbReference type="EMBL" id="QURL01000006">
    <property type="protein sequence ID" value="RFC62526.1"/>
    <property type="molecule type" value="Genomic_DNA"/>
</dbReference>
<gene>
    <name evidence="2" type="ORF">DYI37_14815</name>
</gene>
<evidence type="ECO:0000313" key="2">
    <source>
        <dbReference type="EMBL" id="RFC62526.1"/>
    </source>
</evidence>
<proteinExistence type="predicted"/>
<dbReference type="RefSeq" id="WP_116684048.1">
    <property type="nucleotide sequence ID" value="NZ_QURL01000006.1"/>
</dbReference>
<comment type="caution">
    <text evidence="2">The sequence shown here is derived from an EMBL/GenBank/DDBJ whole genome shotgun (WGS) entry which is preliminary data.</text>
</comment>
<protein>
    <submittedName>
        <fullName evidence="2">Uncharacterized protein</fullName>
    </submittedName>
</protein>
<feature type="signal peptide" evidence="1">
    <location>
        <begin position="1"/>
        <end position="21"/>
    </location>
</feature>
<dbReference type="OrthoDB" id="7906913at2"/>